<organism evidence="1">
    <name type="scientific">Corethrella appendiculata</name>
    <dbReference type="NCBI Taxonomy" id="1370023"/>
    <lineage>
        <taxon>Eukaryota</taxon>
        <taxon>Metazoa</taxon>
        <taxon>Ecdysozoa</taxon>
        <taxon>Arthropoda</taxon>
        <taxon>Hexapoda</taxon>
        <taxon>Insecta</taxon>
        <taxon>Pterygota</taxon>
        <taxon>Neoptera</taxon>
        <taxon>Endopterygota</taxon>
        <taxon>Diptera</taxon>
        <taxon>Nematocera</taxon>
        <taxon>Culicoidea</taxon>
        <taxon>Chaoboridae</taxon>
        <taxon>Corethrella</taxon>
    </lineage>
</organism>
<name>U5EP28_9DIPT</name>
<proteinExistence type="evidence at transcript level"/>
<accession>U5EP28</accession>
<dbReference type="AlphaFoldDB" id="U5EP28"/>
<sequence length="224" mass="26732">MNLNFLLTEISLQLLNNKFYDINGKEVESLRDLFSTNDIQFDSEHPQTSENAREQQHQQKFQSQLYQLKKPEQTDLFAAISLQNFDSNFTDNAETFVDTQFQDTINSIEEFLNAKIKKHPSTSQKSPDLNKKLEEICEMKIKTQREYEKMVLVSRRLKNLYLNSLITQTDREWETQKYLEEEKNQLIYEYNNLLAFLKYLSEMDPDPQQMLHLIDQMKIVRTKL</sequence>
<evidence type="ECO:0000313" key="1">
    <source>
        <dbReference type="EMBL" id="JAB54966.1"/>
    </source>
</evidence>
<reference evidence="1" key="1">
    <citation type="journal article" date="2014" name="Insect Biochem. Mol. Biol.">
        <title>An insight into the sialome of the frog biting fly, Corethrella appendiculata.</title>
        <authorList>
            <person name="Ribeiro J.M.C."/>
            <person name="Chagas A.C."/>
            <person name="Pham V.M."/>
            <person name="Lounibos L.P."/>
            <person name="Calvo E."/>
        </authorList>
    </citation>
    <scope>NUCLEOTIDE SEQUENCE</scope>
    <source>
        <tissue evidence="1">Salivary glands</tissue>
    </source>
</reference>
<protein>
    <submittedName>
        <fullName evidence="1">Uncharacterized protein</fullName>
    </submittedName>
</protein>
<dbReference type="EMBL" id="GANO01004905">
    <property type="protein sequence ID" value="JAB54966.1"/>
    <property type="molecule type" value="mRNA"/>
</dbReference>